<dbReference type="OrthoDB" id="3820230at2"/>
<sequence>MFGYSLACLKTPVFALVLLVVSFPAAFAHHRRHTHSSSRHGGGATYCTFYRDRHGRTASNLAPRGSWVLLSRGGTSMRVRITDTGCNHFDLTPAQFRRFAPLSHGVVRGVQWRVLPHK</sequence>
<reference evidence="1 2" key="1">
    <citation type="journal article" date="2019" name="Int. J. Syst. Evol. Microbiol.">
        <title>Capsulimonas corticalis gen. nov., sp. nov., an aerobic capsulated bacterium, of a novel bacterial order, Capsulimonadales ord. nov., of the class Armatimonadia of the phylum Armatimonadetes.</title>
        <authorList>
            <person name="Li J."/>
            <person name="Kudo C."/>
            <person name="Tonouchi A."/>
        </authorList>
    </citation>
    <scope>NUCLEOTIDE SEQUENCE [LARGE SCALE GENOMIC DNA]</scope>
    <source>
        <strain evidence="1 2">AX-7</strain>
    </source>
</reference>
<name>A0A402D6U4_9BACT</name>
<dbReference type="SUPFAM" id="SSF50685">
    <property type="entry name" value="Barwin-like endoglucanases"/>
    <property type="match status" value="1"/>
</dbReference>
<dbReference type="RefSeq" id="WP_119325171.1">
    <property type="nucleotide sequence ID" value="NZ_AP025739.1"/>
</dbReference>
<dbReference type="Proteomes" id="UP000287394">
    <property type="component" value="Chromosome"/>
</dbReference>
<dbReference type="KEGG" id="ccot:CCAX7_38510"/>
<dbReference type="InterPro" id="IPR036908">
    <property type="entry name" value="RlpA-like_sf"/>
</dbReference>
<protein>
    <submittedName>
        <fullName evidence="1">Uncharacterized protein</fullName>
    </submittedName>
</protein>
<proteinExistence type="predicted"/>
<gene>
    <name evidence="1" type="ORF">CCAX7_38510</name>
</gene>
<evidence type="ECO:0000313" key="2">
    <source>
        <dbReference type="Proteomes" id="UP000287394"/>
    </source>
</evidence>
<evidence type="ECO:0000313" key="1">
    <source>
        <dbReference type="EMBL" id="BDI31800.1"/>
    </source>
</evidence>
<dbReference type="Gene3D" id="2.40.40.10">
    <property type="entry name" value="RlpA-like domain"/>
    <property type="match status" value="1"/>
</dbReference>
<keyword evidence="2" id="KW-1185">Reference proteome</keyword>
<accession>A0A402D6U4</accession>
<organism evidence="1 2">
    <name type="scientific">Capsulimonas corticalis</name>
    <dbReference type="NCBI Taxonomy" id="2219043"/>
    <lineage>
        <taxon>Bacteria</taxon>
        <taxon>Bacillati</taxon>
        <taxon>Armatimonadota</taxon>
        <taxon>Armatimonadia</taxon>
        <taxon>Capsulimonadales</taxon>
        <taxon>Capsulimonadaceae</taxon>
        <taxon>Capsulimonas</taxon>
    </lineage>
</organism>
<dbReference type="AlphaFoldDB" id="A0A402D6U4"/>
<dbReference type="EMBL" id="AP025739">
    <property type="protein sequence ID" value="BDI31800.1"/>
    <property type="molecule type" value="Genomic_DNA"/>
</dbReference>